<sequence length="252" mass="29116">MYQKFPQKIVATIEARMTSSRLPGKVMLPLAGKPSTERLIERLKRSAYIDEIIIATTVNVADDILEELANCLRVKCFRGSEEDVLGRVLAAAEANKAEIIVEVTGDCPLVDHRLIDRGIEEFFNRKIDYASNIIPVTFPIGFDVQVFPTKVLAEVARLTTDPVDRVHVSYYIYNHPEQYRLYNWSAEGEYYWPELRVTLDEKADYELLKIIFERLLPINEDFTALEVIKFLRANPKLLDINKHVRQKEIDEE</sequence>
<accession>A0A1F6N389</accession>
<name>A0A1F6N389_9BACT</name>
<dbReference type="CDD" id="cd02518">
    <property type="entry name" value="GT2_SpsF"/>
    <property type="match status" value="1"/>
</dbReference>
<evidence type="ECO:0000313" key="2">
    <source>
        <dbReference type="Proteomes" id="UP000177040"/>
    </source>
</evidence>
<comment type="caution">
    <text evidence="1">The sequence shown here is derived from an EMBL/GenBank/DDBJ whole genome shotgun (WGS) entry which is preliminary data.</text>
</comment>
<dbReference type="InterPro" id="IPR003329">
    <property type="entry name" value="Cytidylyl_trans"/>
</dbReference>
<dbReference type="Proteomes" id="UP000177040">
    <property type="component" value="Unassembled WGS sequence"/>
</dbReference>
<dbReference type="InterPro" id="IPR029044">
    <property type="entry name" value="Nucleotide-diphossugar_trans"/>
</dbReference>
<dbReference type="AlphaFoldDB" id="A0A1F6N389"/>
<proteinExistence type="predicted"/>
<dbReference type="EMBL" id="MFQH01000009">
    <property type="protein sequence ID" value="OGH78456.1"/>
    <property type="molecule type" value="Genomic_DNA"/>
</dbReference>
<evidence type="ECO:0000313" key="1">
    <source>
        <dbReference type="EMBL" id="OGH78456.1"/>
    </source>
</evidence>
<gene>
    <name evidence="1" type="ORF">A2983_02985</name>
</gene>
<organism evidence="1 2">
    <name type="scientific">Candidatus Magasanikbacteria bacterium RIFCSPLOWO2_01_FULL_40_15</name>
    <dbReference type="NCBI Taxonomy" id="1798686"/>
    <lineage>
        <taxon>Bacteria</taxon>
        <taxon>Candidatus Magasanikiibacteriota</taxon>
    </lineage>
</organism>
<dbReference type="SUPFAM" id="SSF53448">
    <property type="entry name" value="Nucleotide-diphospho-sugar transferases"/>
    <property type="match status" value="1"/>
</dbReference>
<dbReference type="PANTHER" id="PTHR42866:SF1">
    <property type="entry name" value="SPORE COAT POLYSACCHARIDE BIOSYNTHESIS PROTEIN SPSF"/>
    <property type="match status" value="1"/>
</dbReference>
<evidence type="ECO:0008006" key="3">
    <source>
        <dbReference type="Google" id="ProtNLM"/>
    </source>
</evidence>
<dbReference type="PANTHER" id="PTHR42866">
    <property type="entry name" value="3-DEOXY-MANNO-OCTULOSONATE CYTIDYLYLTRANSFERASE"/>
    <property type="match status" value="1"/>
</dbReference>
<protein>
    <recommendedName>
        <fullName evidence="3">Spore coat biosynthesis protein F</fullName>
    </recommendedName>
</protein>
<dbReference type="GO" id="GO:0005829">
    <property type="term" value="C:cytosol"/>
    <property type="evidence" value="ECO:0007669"/>
    <property type="project" value="TreeGrafter"/>
</dbReference>
<dbReference type="Pfam" id="PF02348">
    <property type="entry name" value="CTP_transf_3"/>
    <property type="match status" value="1"/>
</dbReference>
<dbReference type="Gene3D" id="3.90.550.10">
    <property type="entry name" value="Spore Coat Polysaccharide Biosynthesis Protein SpsA, Chain A"/>
    <property type="match status" value="1"/>
</dbReference>
<reference evidence="1 2" key="1">
    <citation type="journal article" date="2016" name="Nat. Commun.">
        <title>Thousands of microbial genomes shed light on interconnected biogeochemical processes in an aquifer system.</title>
        <authorList>
            <person name="Anantharaman K."/>
            <person name="Brown C.T."/>
            <person name="Hug L.A."/>
            <person name="Sharon I."/>
            <person name="Castelle C.J."/>
            <person name="Probst A.J."/>
            <person name="Thomas B.C."/>
            <person name="Singh A."/>
            <person name="Wilkins M.J."/>
            <person name="Karaoz U."/>
            <person name="Brodie E.L."/>
            <person name="Williams K.H."/>
            <person name="Hubbard S.S."/>
            <person name="Banfield J.F."/>
        </authorList>
    </citation>
    <scope>NUCLEOTIDE SEQUENCE [LARGE SCALE GENOMIC DNA]</scope>
</reference>